<evidence type="ECO:0000313" key="1">
    <source>
        <dbReference type="EMBL" id="GAA2419348.1"/>
    </source>
</evidence>
<protein>
    <submittedName>
        <fullName evidence="1">Uncharacterized protein</fullName>
    </submittedName>
</protein>
<gene>
    <name evidence="1" type="ORF">GCM10010255_69160</name>
</gene>
<accession>A0ABN3J0P5</accession>
<name>A0ABN3J0P5_9ACTN</name>
<keyword evidence="2" id="KW-1185">Reference proteome</keyword>
<reference evidence="1 2" key="1">
    <citation type="journal article" date="2019" name="Int. J. Syst. Evol. Microbiol.">
        <title>The Global Catalogue of Microorganisms (GCM) 10K type strain sequencing project: providing services to taxonomists for standard genome sequencing and annotation.</title>
        <authorList>
            <consortium name="The Broad Institute Genomics Platform"/>
            <consortium name="The Broad Institute Genome Sequencing Center for Infectious Disease"/>
            <person name="Wu L."/>
            <person name="Ma J."/>
        </authorList>
    </citation>
    <scope>NUCLEOTIDE SEQUENCE [LARGE SCALE GENOMIC DNA]</scope>
    <source>
        <strain evidence="1 2">JCM 4358</strain>
    </source>
</reference>
<sequence>MSGTAPRGEVTMRVLFVRPSALMCSEIARVLWKFSQVCDPRRRFADHGRPVRCEPPLPRHLGVHDRRALYIHTQGPPSRRTTG</sequence>
<organism evidence="1 2">
    <name type="scientific">Streptomyces coeruleofuscus</name>
    <dbReference type="NCBI Taxonomy" id="66879"/>
    <lineage>
        <taxon>Bacteria</taxon>
        <taxon>Bacillati</taxon>
        <taxon>Actinomycetota</taxon>
        <taxon>Actinomycetes</taxon>
        <taxon>Kitasatosporales</taxon>
        <taxon>Streptomycetaceae</taxon>
        <taxon>Streptomyces</taxon>
    </lineage>
</organism>
<dbReference type="Proteomes" id="UP001499986">
    <property type="component" value="Unassembled WGS sequence"/>
</dbReference>
<dbReference type="EMBL" id="BAAASE010000011">
    <property type="protein sequence ID" value="GAA2419348.1"/>
    <property type="molecule type" value="Genomic_DNA"/>
</dbReference>
<evidence type="ECO:0000313" key="2">
    <source>
        <dbReference type="Proteomes" id="UP001499986"/>
    </source>
</evidence>
<comment type="caution">
    <text evidence="1">The sequence shown here is derived from an EMBL/GenBank/DDBJ whole genome shotgun (WGS) entry which is preliminary data.</text>
</comment>
<proteinExistence type="predicted"/>